<comment type="domain">
    <text evidence="8">Comprises of two domains. The C-terminal domain contains the binding site for glutamine and catalyzes the hydrolysis of this substrate to glutamate and ammonia. The N-terminal domain is anticipated to bind ATP and cobyrinate and catalyzes the ultimate synthesis of the diamide product. The ammonia produced via the glutaminase domain is probably translocated to the adjacent domain via a molecular tunnel, where it reacts with an activated intermediate.</text>
</comment>
<gene>
    <name evidence="8" type="primary">cbiA</name>
    <name evidence="11" type="ORF">HP555_11430</name>
</gene>
<dbReference type="Pfam" id="PF01656">
    <property type="entry name" value="CbiA"/>
    <property type="match status" value="1"/>
</dbReference>
<dbReference type="InterPro" id="IPR011698">
    <property type="entry name" value="GATase_3"/>
</dbReference>
<evidence type="ECO:0000313" key="12">
    <source>
        <dbReference type="Proteomes" id="UP000596092"/>
    </source>
</evidence>
<accession>A0A7T5VEI1</accession>
<dbReference type="GO" id="GO:0005524">
    <property type="term" value="F:ATP binding"/>
    <property type="evidence" value="ECO:0007669"/>
    <property type="project" value="UniProtKB-UniRule"/>
</dbReference>
<comment type="catalytic activity">
    <reaction evidence="8">
        <text>cob(II)yrinate + 2 L-glutamine + 2 ATP + 2 H2O = cob(II)yrinate a,c diamide + 2 L-glutamate + 2 ADP + 2 phosphate + 2 H(+)</text>
        <dbReference type="Rhea" id="RHEA:26289"/>
        <dbReference type="ChEBI" id="CHEBI:15377"/>
        <dbReference type="ChEBI" id="CHEBI:15378"/>
        <dbReference type="ChEBI" id="CHEBI:29985"/>
        <dbReference type="ChEBI" id="CHEBI:30616"/>
        <dbReference type="ChEBI" id="CHEBI:43474"/>
        <dbReference type="ChEBI" id="CHEBI:58359"/>
        <dbReference type="ChEBI" id="CHEBI:58537"/>
        <dbReference type="ChEBI" id="CHEBI:58894"/>
        <dbReference type="ChEBI" id="CHEBI:456216"/>
        <dbReference type="EC" id="6.3.5.11"/>
    </reaction>
</comment>
<keyword evidence="3 8" id="KW-0436">Ligase</keyword>
<dbReference type="InterPro" id="IPR002586">
    <property type="entry name" value="CobQ/CobB/MinD/ParA_Nub-bd_dom"/>
</dbReference>
<dbReference type="PANTHER" id="PTHR43873">
    <property type="entry name" value="COBYRINATE A,C-DIAMIDE SYNTHASE"/>
    <property type="match status" value="1"/>
</dbReference>
<dbReference type="Gene3D" id="3.40.50.300">
    <property type="entry name" value="P-loop containing nucleotide triphosphate hydrolases"/>
    <property type="match status" value="1"/>
</dbReference>
<dbReference type="Proteomes" id="UP000596092">
    <property type="component" value="Chromosome"/>
</dbReference>
<dbReference type="RefSeq" id="WP_199262606.1">
    <property type="nucleotide sequence ID" value="NZ_CP054140.1"/>
</dbReference>
<protein>
    <recommendedName>
        <fullName evidence="8">Cobyrinate a,c-diamide synthase</fullName>
        <ecNumber evidence="8">6.3.5.11</ecNumber>
    </recommendedName>
    <alternativeName>
        <fullName evidence="8">Cobyrinic acid a,c-diamide synthetase</fullName>
    </alternativeName>
</protein>
<evidence type="ECO:0000313" key="11">
    <source>
        <dbReference type="EMBL" id="QQG66434.1"/>
    </source>
</evidence>
<keyword evidence="4 8" id="KW-0547">Nucleotide-binding</keyword>
<feature type="site" description="Increases nucleophilicity of active site Cys" evidence="8">
    <location>
        <position position="433"/>
    </location>
</feature>
<dbReference type="Gene3D" id="3.40.50.880">
    <property type="match status" value="1"/>
</dbReference>
<sequence>MKRVKSVVLAGLSGGAGKSVVSVALIAALKNRGMIVAPFKKGPDYIDAGWMSKAAGRPCYNLDPYLMSPATIISTFQRCIYASDVAVIEGNRGLFDGVNAKGEYSTAELARMLDVPVLLVVNCAKTTRTIAALVLGCQVFDPQLSLAGVILNQIATSRHESIVRQSIEHYTDLPVLGVMPRLQRDVFPMRHLGLTPCEEYDAAAEAVAKLGTLAANHFDLDGISERMREMPPLRSFSHEQTSPRLTIGILRDAAFQFYYQENLDALSAAGADLVLIDALHAPELPKELDGLYIGGGFPETSARQLADNVGFRRSVRERIEAGLPVYAECGGLIFLGRSIVLDGQEYPLADVFPVTFALSNKPQAHGYSTFVVEQPNSFYPVGTRIKGHEFRYSTVHQWEGETDELILNMERGTGFSGQRDGLVKKNTLALYTHVMASGTPEWITGFIKAAHAYAQSSRQQ</sequence>
<dbReference type="PROSITE" id="PS51274">
    <property type="entry name" value="GATASE_COBBQ"/>
    <property type="match status" value="1"/>
</dbReference>
<dbReference type="GO" id="GO:0042242">
    <property type="term" value="F:cobyrinic acid a,c-diamide synthase activity"/>
    <property type="evidence" value="ECO:0007669"/>
    <property type="project" value="UniProtKB-UniRule"/>
</dbReference>
<dbReference type="NCBIfam" id="NF002204">
    <property type="entry name" value="PRK01077.1"/>
    <property type="match status" value="1"/>
</dbReference>
<keyword evidence="7 8" id="KW-0315">Glutamine amidotransferase</keyword>
<evidence type="ECO:0000256" key="7">
    <source>
        <dbReference type="ARBA" id="ARBA00022962"/>
    </source>
</evidence>
<evidence type="ECO:0000256" key="6">
    <source>
        <dbReference type="ARBA" id="ARBA00022842"/>
    </source>
</evidence>
<dbReference type="KEGG" id="dog:HP555_11430"/>
<dbReference type="PANTHER" id="PTHR43873:SF1">
    <property type="entry name" value="COBYRINATE A,C-DIAMIDE SYNTHASE"/>
    <property type="match status" value="1"/>
</dbReference>
<dbReference type="GO" id="GO:0009236">
    <property type="term" value="P:cobalamin biosynthetic process"/>
    <property type="evidence" value="ECO:0007669"/>
    <property type="project" value="UniProtKB-UniRule"/>
</dbReference>
<comment type="similarity">
    <text evidence="8">Belongs to the CobB/CbiA family.</text>
</comment>
<comment type="pathway">
    <text evidence="8">Cofactor biosynthesis; adenosylcobalamin biosynthesis; cob(II)yrinate a,c-diamide from sirohydrochlorin (anaerobic route): step 10/10.</text>
</comment>
<feature type="active site" description="Nucleophile" evidence="8">
    <location>
        <position position="329"/>
    </location>
</feature>
<dbReference type="InterPro" id="IPR027417">
    <property type="entry name" value="P-loop_NTPase"/>
</dbReference>
<feature type="domain" description="CobQ/CobB/MinD/ParA nucleotide binding" evidence="9">
    <location>
        <begin position="8"/>
        <end position="183"/>
    </location>
</feature>
<evidence type="ECO:0000259" key="9">
    <source>
        <dbReference type="Pfam" id="PF01656"/>
    </source>
</evidence>
<feature type="domain" description="CobB/CobQ-like glutamine amidotransferase" evidence="10">
    <location>
        <begin position="246"/>
        <end position="437"/>
    </location>
</feature>
<evidence type="ECO:0000256" key="2">
    <source>
        <dbReference type="ARBA" id="ARBA00022573"/>
    </source>
</evidence>
<comment type="miscellaneous">
    <text evidence="8">The a and c carboxylates of cobyrinate are activated for nucleophilic attack via formation of a phosphorylated intermediate by ATP. CbiA catalyzes first the amidation of the c-carboxylate, and then that of the a-carboxylate.</text>
</comment>
<organism evidence="11 12">
    <name type="scientific">Desulfobulbus oligotrophicus</name>
    <dbReference type="NCBI Taxonomy" id="1909699"/>
    <lineage>
        <taxon>Bacteria</taxon>
        <taxon>Pseudomonadati</taxon>
        <taxon>Thermodesulfobacteriota</taxon>
        <taxon>Desulfobulbia</taxon>
        <taxon>Desulfobulbales</taxon>
        <taxon>Desulfobulbaceae</taxon>
        <taxon>Desulfobulbus</taxon>
    </lineage>
</organism>
<dbReference type="CDD" id="cd03130">
    <property type="entry name" value="GATase1_CobB"/>
    <property type="match status" value="1"/>
</dbReference>
<keyword evidence="5 8" id="KW-0067">ATP-binding</keyword>
<keyword evidence="6 8" id="KW-0460">Magnesium</keyword>
<dbReference type="SUPFAM" id="SSF52317">
    <property type="entry name" value="Class I glutamine amidotransferase-like"/>
    <property type="match status" value="1"/>
</dbReference>
<evidence type="ECO:0000256" key="5">
    <source>
        <dbReference type="ARBA" id="ARBA00022840"/>
    </source>
</evidence>
<comment type="function">
    <text evidence="8">Catalyzes the ATP-dependent amidation of the two carboxylate groups at positions a and c of cobyrinate, using either L-glutamine or ammonia as the nitrogen source.</text>
</comment>
<dbReference type="SUPFAM" id="SSF52540">
    <property type="entry name" value="P-loop containing nucleoside triphosphate hydrolases"/>
    <property type="match status" value="1"/>
</dbReference>
<reference evidence="11 12" key="1">
    <citation type="submission" date="2020-05" db="EMBL/GenBank/DDBJ databases">
        <title>Complete genome of Desulfobulbus oligotrophicus.</title>
        <authorList>
            <person name="Podar M."/>
        </authorList>
    </citation>
    <scope>NUCLEOTIDE SEQUENCE [LARGE SCALE GENOMIC DNA]</scope>
    <source>
        <strain evidence="11 12">Prop6</strain>
    </source>
</reference>
<dbReference type="AlphaFoldDB" id="A0A7T5VEI1"/>
<name>A0A7T5VEI1_9BACT</name>
<dbReference type="UniPathway" id="UPA00148">
    <property type="reaction ID" value="UER00231"/>
</dbReference>
<dbReference type="InterPro" id="IPR004484">
    <property type="entry name" value="CbiA/CobB_synth"/>
</dbReference>
<dbReference type="NCBIfam" id="TIGR00379">
    <property type="entry name" value="cobB"/>
    <property type="match status" value="1"/>
</dbReference>
<evidence type="ECO:0000256" key="4">
    <source>
        <dbReference type="ARBA" id="ARBA00022741"/>
    </source>
</evidence>
<evidence type="ECO:0000256" key="8">
    <source>
        <dbReference type="HAMAP-Rule" id="MF_00027"/>
    </source>
</evidence>
<evidence type="ECO:0000256" key="3">
    <source>
        <dbReference type="ARBA" id="ARBA00022598"/>
    </source>
</evidence>
<dbReference type="EMBL" id="CP054140">
    <property type="protein sequence ID" value="QQG66434.1"/>
    <property type="molecule type" value="Genomic_DNA"/>
</dbReference>
<evidence type="ECO:0000256" key="1">
    <source>
        <dbReference type="ARBA" id="ARBA00001946"/>
    </source>
</evidence>
<dbReference type="EC" id="6.3.5.11" evidence="8"/>
<dbReference type="InterPro" id="IPR029062">
    <property type="entry name" value="Class_I_gatase-like"/>
</dbReference>
<dbReference type="Pfam" id="PF07685">
    <property type="entry name" value="GATase_3"/>
    <property type="match status" value="1"/>
</dbReference>
<comment type="cofactor">
    <cofactor evidence="1 8">
        <name>Mg(2+)</name>
        <dbReference type="ChEBI" id="CHEBI:18420"/>
    </cofactor>
</comment>
<evidence type="ECO:0000259" key="10">
    <source>
        <dbReference type="Pfam" id="PF07685"/>
    </source>
</evidence>
<proteinExistence type="inferred from homology"/>
<dbReference type="HAMAP" id="MF_00027">
    <property type="entry name" value="CobB_CbiA"/>
    <property type="match status" value="1"/>
</dbReference>
<dbReference type="CDD" id="cd05388">
    <property type="entry name" value="CobB_N"/>
    <property type="match status" value="1"/>
</dbReference>
<keyword evidence="12" id="KW-1185">Reference proteome</keyword>
<keyword evidence="2 8" id="KW-0169">Cobalamin biosynthesis</keyword>